<reference evidence="3" key="1">
    <citation type="submission" date="2008-06" db="EMBL/GenBank/DDBJ databases">
        <authorList>
            <person name="Lorenzi H."/>
            <person name="Inman J."/>
            <person name="Miller J."/>
            <person name="Schobel S."/>
            <person name="Amedeo P."/>
            <person name="Caler E.V."/>
            <person name="da Silva J."/>
        </authorList>
    </citation>
    <scope>NUCLEOTIDE SEQUENCE [LARGE SCALE GENOMIC DNA]</scope>
    <source>
        <strain evidence="3">RN66</strain>
    </source>
</reference>
<dbReference type="EMBL" id="DS989726">
    <property type="protein sequence ID" value="EEA05105.1"/>
    <property type="molecule type" value="Genomic_DNA"/>
</dbReference>
<dbReference type="GO" id="GO:0061700">
    <property type="term" value="C:GATOR2 complex"/>
    <property type="evidence" value="ECO:0007669"/>
    <property type="project" value="TreeGrafter"/>
</dbReference>
<dbReference type="GO" id="GO:1904263">
    <property type="term" value="P:positive regulation of TORC1 signaling"/>
    <property type="evidence" value="ECO:0007669"/>
    <property type="project" value="TreeGrafter"/>
</dbReference>
<dbReference type="OMA" id="ICEDNRE"/>
<dbReference type="RefSeq" id="XP_002139454.1">
    <property type="nucleotide sequence ID" value="XM_002139418.1"/>
</dbReference>
<dbReference type="SUPFAM" id="SSF50978">
    <property type="entry name" value="WD40 repeat-like"/>
    <property type="match status" value="1"/>
</dbReference>
<dbReference type="InterPro" id="IPR036322">
    <property type="entry name" value="WD40_repeat_dom_sf"/>
</dbReference>
<dbReference type="AlphaFoldDB" id="B6AA64"/>
<evidence type="ECO:0000313" key="3">
    <source>
        <dbReference type="EMBL" id="EEA05105.1"/>
    </source>
</evidence>
<dbReference type="GO" id="GO:0005829">
    <property type="term" value="C:cytosol"/>
    <property type="evidence" value="ECO:0007669"/>
    <property type="project" value="TreeGrafter"/>
</dbReference>
<dbReference type="eggNOG" id="ENOG502RYY2">
    <property type="taxonomic scope" value="Eukaryota"/>
</dbReference>
<dbReference type="GO" id="GO:0016239">
    <property type="term" value="P:positive regulation of macroautophagy"/>
    <property type="evidence" value="ECO:0007669"/>
    <property type="project" value="TreeGrafter"/>
</dbReference>
<evidence type="ECO:0000313" key="4">
    <source>
        <dbReference type="Proteomes" id="UP000001460"/>
    </source>
</evidence>
<evidence type="ECO:0000256" key="2">
    <source>
        <dbReference type="ARBA" id="ARBA00022737"/>
    </source>
</evidence>
<dbReference type="Proteomes" id="UP000001460">
    <property type="component" value="Unassembled WGS sequence"/>
</dbReference>
<dbReference type="GO" id="GO:0005774">
    <property type="term" value="C:vacuolar membrane"/>
    <property type="evidence" value="ECO:0007669"/>
    <property type="project" value="TreeGrafter"/>
</dbReference>
<evidence type="ECO:0000256" key="1">
    <source>
        <dbReference type="ARBA" id="ARBA00022574"/>
    </source>
</evidence>
<protein>
    <submittedName>
        <fullName evidence="3">Uncharacterized protein</fullName>
    </submittedName>
</protein>
<keyword evidence="2" id="KW-0677">Repeat</keyword>
<keyword evidence="4" id="KW-1185">Reference proteome</keyword>
<dbReference type="PANTHER" id="PTHR46200:SF1">
    <property type="entry name" value="GATOR COMPLEX PROTEIN WDR24"/>
    <property type="match status" value="1"/>
</dbReference>
<sequence>MYSVDINIEGSCGILRTIDCVRVRKLNYLKIKYDSQCRPINIRKDYLNRQFTSEEVYDAIYYKSKVFNDDIIIRPEVSDNYGEKYLDTFGINNQLCNIDFPSKSHFVDKVLSLPSRSDSLKFGLHPQLKNNFLNYNGCKVWLGSTETNEMKCISVNPMSINAISWSPHFFTGTFVTCGNDAVIRVYDVRTRSDEYSFLSYYNTACMQWNPVEAYYLAALHDNGNFMSVYDIRGPKCLGILPRNIWISSCNKSQFNLNKTRGNFASLSWVPYNKNLVLINELNSFYVIDISFFSDYFGAGHFSNVKSTIREGNLSSNGIARIVKNSNFDYDSETSHFSENSLSLISRQSYEESDPYLCRSLDFIPNTSTLVILDCLTNKLLQCNILSTQDYLSFQECNIFVPPNCIDIFIRKDDKLIFHSISEAKHLDLRYNVKDDSNFETIKLKLAPNIELSSFPSSSFIISKLDFISHKKLSLLCLGKNRTQQEFGQFTQNNKGMNIMKNLLQKCVNDILNIYEKKKSNPQLILNILFMSVQSSEKVFVRLRRHTSLRNQIICEDNREKFKSILDGTFDSFEFHIILSLCEKNGVFIHVTYHINRTMFAGPWNSGDKNLPHENSKITKPDRYSKYSFNNYLVILPMTITSSHKYLDKLALQKIFSAFEIRVQLQDDHIILTDNTNEFLNMPKFQNNLLEVYTNNSQDEGNSFEFKNWTQVLLNWPNLISKKVLNVTSKVHNSLDEDLIEQIVEQRNNEGVKFSQSVDIFNKISNISLVKKSSSIFSGYNSIFVPTKVNIIKYKLLVNNNESFENIKYLLDQIKDILKIDFKDYAANNNEFEHLNLDFKSYCYQVLIWLNNTFYYCANQDITSARSFYISTTKETKRSSFLSPSRVHDLLTNIRSDSSHSFNKNEDRSRRTPKFNRKVLIYIFNRPADFFLNITKLEVDNLLKLLEYICTSLTNNYNACHLVKAVKKLSIYIRRHLNCIIESSYEHTHSTSDSDKLSKEIQYPFKCCICLDNVYGLYTRCVKCSHGGHTKHFRQWFEDNRKCPQLDCLCKCNNWK</sequence>
<gene>
    <name evidence="3" type="ORF">CMU_041770</name>
</gene>
<name>B6AA64_CRYMR</name>
<dbReference type="InterPro" id="IPR015943">
    <property type="entry name" value="WD40/YVTN_repeat-like_dom_sf"/>
</dbReference>
<dbReference type="PANTHER" id="PTHR46200">
    <property type="entry name" value="GATOR COMPLEX PROTEIN WDR24"/>
    <property type="match status" value="1"/>
</dbReference>
<dbReference type="InterPro" id="IPR037590">
    <property type="entry name" value="WDR24"/>
</dbReference>
<dbReference type="VEuPathDB" id="CryptoDB:CMU_041770"/>
<dbReference type="STRING" id="441375.B6AA64"/>
<accession>B6AA64</accession>
<dbReference type="OrthoDB" id="60955at2759"/>
<organism evidence="3 4">
    <name type="scientific">Cryptosporidium muris (strain RN66)</name>
    <dbReference type="NCBI Taxonomy" id="441375"/>
    <lineage>
        <taxon>Eukaryota</taxon>
        <taxon>Sar</taxon>
        <taxon>Alveolata</taxon>
        <taxon>Apicomplexa</taxon>
        <taxon>Conoidasida</taxon>
        <taxon>Coccidia</taxon>
        <taxon>Eucoccidiorida</taxon>
        <taxon>Eimeriorina</taxon>
        <taxon>Cryptosporidiidae</taxon>
        <taxon>Cryptosporidium</taxon>
    </lineage>
</organism>
<keyword evidence="1" id="KW-0853">WD repeat</keyword>
<dbReference type="Gene3D" id="2.130.10.10">
    <property type="entry name" value="YVTN repeat-like/Quinoprotein amine dehydrogenase"/>
    <property type="match status" value="1"/>
</dbReference>
<proteinExistence type="predicted"/>
<dbReference type="GeneID" id="6994533"/>